<feature type="transmembrane region" description="Helical" evidence="10">
    <location>
        <begin position="676"/>
        <end position="701"/>
    </location>
</feature>
<evidence type="ECO:0000259" key="11">
    <source>
        <dbReference type="PROSITE" id="PS50158"/>
    </source>
</evidence>
<dbReference type="Pfam" id="PF00083">
    <property type="entry name" value="Sugar_tr"/>
    <property type="match status" value="1"/>
</dbReference>
<protein>
    <recommendedName>
        <fullName evidence="15">Major facilitator superfamily (MFS) profile domain-containing protein</fullName>
    </recommendedName>
</protein>
<evidence type="ECO:0000313" key="14">
    <source>
        <dbReference type="Proteomes" id="UP001153636"/>
    </source>
</evidence>
<gene>
    <name evidence="13" type="ORF">PSYICH_LOCUS11989</name>
</gene>
<evidence type="ECO:0000256" key="3">
    <source>
        <dbReference type="ARBA" id="ARBA00022475"/>
    </source>
</evidence>
<feature type="transmembrane region" description="Helical" evidence="10">
    <location>
        <begin position="644"/>
        <end position="664"/>
    </location>
</feature>
<dbReference type="PROSITE" id="PS50850">
    <property type="entry name" value="MFS"/>
    <property type="match status" value="1"/>
</dbReference>
<evidence type="ECO:0000313" key="13">
    <source>
        <dbReference type="EMBL" id="CAH1112381.1"/>
    </source>
</evidence>
<feature type="domain" description="Major facilitator superfamily (MFS) profile" evidence="12">
    <location>
        <begin position="367"/>
        <end position="801"/>
    </location>
</feature>
<dbReference type="PANTHER" id="PTHR48021:SF47">
    <property type="entry name" value="GH17672P"/>
    <property type="match status" value="1"/>
</dbReference>
<dbReference type="Gene3D" id="1.20.1250.20">
    <property type="entry name" value="MFS general substrate transporter like domains"/>
    <property type="match status" value="1"/>
</dbReference>
<evidence type="ECO:0000256" key="2">
    <source>
        <dbReference type="ARBA" id="ARBA00022448"/>
    </source>
</evidence>
<dbReference type="InterPro" id="IPR005829">
    <property type="entry name" value="Sugar_transporter_CS"/>
</dbReference>
<keyword evidence="7 10" id="KW-0472">Membrane</keyword>
<dbReference type="SUPFAM" id="SSF57756">
    <property type="entry name" value="Retrovirus zinc finger-like domains"/>
    <property type="match status" value="1"/>
</dbReference>
<keyword evidence="5 10" id="KW-0812">Transmembrane</keyword>
<feature type="transmembrane region" description="Helical" evidence="10">
    <location>
        <begin position="464"/>
        <end position="487"/>
    </location>
</feature>
<keyword evidence="14" id="KW-1185">Reference proteome</keyword>
<dbReference type="Proteomes" id="UP001153636">
    <property type="component" value="Chromosome 6"/>
</dbReference>
<dbReference type="PROSITE" id="PS00217">
    <property type="entry name" value="SUGAR_TRANSPORT_2"/>
    <property type="match status" value="1"/>
</dbReference>
<dbReference type="GO" id="GO:0003676">
    <property type="term" value="F:nucleic acid binding"/>
    <property type="evidence" value="ECO:0007669"/>
    <property type="project" value="InterPro"/>
</dbReference>
<feature type="transmembrane region" description="Helical" evidence="10">
    <location>
        <begin position="525"/>
        <end position="545"/>
    </location>
</feature>
<dbReference type="PANTHER" id="PTHR48021">
    <property type="match status" value="1"/>
</dbReference>
<feature type="region of interest" description="Disordered" evidence="9">
    <location>
        <begin position="263"/>
        <end position="282"/>
    </location>
</feature>
<feature type="transmembrane region" description="Helical" evidence="10">
    <location>
        <begin position="747"/>
        <end position="769"/>
    </location>
</feature>
<accession>A0A9P0D4Y0</accession>
<dbReference type="GO" id="GO:0005886">
    <property type="term" value="C:plasma membrane"/>
    <property type="evidence" value="ECO:0007669"/>
    <property type="project" value="UniProtKB-SubCell"/>
</dbReference>
<dbReference type="FunFam" id="1.20.1250.20:FF:000218">
    <property type="entry name" value="facilitated trehalose transporter Tret1"/>
    <property type="match status" value="1"/>
</dbReference>
<feature type="region of interest" description="Disordered" evidence="9">
    <location>
        <begin position="872"/>
        <end position="901"/>
    </location>
</feature>
<evidence type="ECO:0000256" key="1">
    <source>
        <dbReference type="ARBA" id="ARBA00004651"/>
    </source>
</evidence>
<feature type="transmembrane region" description="Helical" evidence="10">
    <location>
        <begin position="411"/>
        <end position="429"/>
    </location>
</feature>
<dbReference type="OrthoDB" id="6696619at2759"/>
<feature type="transmembrane region" description="Helical" evidence="10">
    <location>
        <begin position="713"/>
        <end position="735"/>
    </location>
</feature>
<dbReference type="InterPro" id="IPR036875">
    <property type="entry name" value="Znf_CCHC_sf"/>
</dbReference>
<dbReference type="PROSITE" id="PS00216">
    <property type="entry name" value="SUGAR_TRANSPORT_1"/>
    <property type="match status" value="1"/>
</dbReference>
<dbReference type="InterPro" id="IPR050549">
    <property type="entry name" value="MFS_Trehalose_Transporter"/>
</dbReference>
<dbReference type="InterPro" id="IPR020846">
    <property type="entry name" value="MFS_dom"/>
</dbReference>
<keyword evidence="8" id="KW-0863">Zinc-finger</keyword>
<keyword evidence="8" id="KW-0479">Metal-binding</keyword>
<evidence type="ECO:0000256" key="4">
    <source>
        <dbReference type="ARBA" id="ARBA00022597"/>
    </source>
</evidence>
<evidence type="ECO:0000259" key="12">
    <source>
        <dbReference type="PROSITE" id="PS50850"/>
    </source>
</evidence>
<dbReference type="InterPro" id="IPR036259">
    <property type="entry name" value="MFS_trans_sf"/>
</dbReference>
<dbReference type="InterPro" id="IPR001878">
    <property type="entry name" value="Znf_CCHC"/>
</dbReference>
<sequence>MIESNNNVPSGSYVTAAKSRPKPVFPKKEQAIVIHSHQNLVLFDYVKAIGDLVSPKNVCFASKISNHRICIYLSKTELVDQLIRDHPTIYVNSLALPIRRLVTPAKRILISNVCPSIPDELVEKALIDFGLHLVSPISFLKAGIPGDEYAHIMSFRRQVYVTPTNDNFELQTSLLLTHDNTAYRIFLSTDRMECFLCKQHGHIATKCPNTNTTTPSLSQNSQPIQVSNTISTTLTDSQQNEMPPPSSHDATVITLPITPTEDNQLTSSFITPSQKRPHSPSCDTISLCESQSVDGLDVNVNIMPPPKIPPTNCNDTTKAIKKRARKESSEELSLSDSTKDAIHNLHKATPKDFTLSADHIISFLENSFGSINLNGMTMGATVVWISPVASKLSTYNSEQNPFGMPITTLELSLIGSLSQTGMVLGPFLLERLFDQFGRKRSLNILSVILVACYVSLAFSRHIYLYYVLIFLIGILIGGNTIAIYMYISEITEDHNRGRVSCYGGLFMPLGNLYGFLLGPFLSVKIFTLLCILPSLFMIIVSELFLPESPQYLISQGKREEARKTIKKLLGSNQSRTEEVAADIEFNVCKTKEANTSNIKELFTNKSSRNGLTICCILSSITAFSGIPAIMSYLQLIFETAGTDISASTCTVIIGVLQIFCYFTASVLVEKWGRRSLLLCSAIITTIPLSILGVYFCLINIGSPIVDNVRWVPIVGIMLLMITAITGICSVPVAYLNEVFISDVKSIAMSFVYFTSGIISAGLVFLFPIMMETIGLYSSFWIFAVLCIFSFVFVYFKVPETKGIWSGPKENAATSKGNKNNEKLSRGFVRKHEIIPTNIKRQSVKNGNVITIENKLVKLNLFYKCHTENAVNNEKSGEKRRNVNTSKIGRKKCSSNASSYVG</sequence>
<dbReference type="GO" id="GO:0022857">
    <property type="term" value="F:transmembrane transporter activity"/>
    <property type="evidence" value="ECO:0007669"/>
    <property type="project" value="InterPro"/>
</dbReference>
<feature type="transmembrane region" description="Helical" evidence="10">
    <location>
        <begin position="775"/>
        <end position="795"/>
    </location>
</feature>
<comment type="subcellular location">
    <subcellularLocation>
        <location evidence="1">Cell membrane</location>
        <topology evidence="1">Multi-pass membrane protein</topology>
    </subcellularLocation>
</comment>
<dbReference type="Gene3D" id="4.10.60.10">
    <property type="entry name" value="Zinc finger, CCHC-type"/>
    <property type="match status" value="1"/>
</dbReference>
<name>A0A9P0D4Y0_9CUCU</name>
<evidence type="ECO:0000256" key="5">
    <source>
        <dbReference type="ARBA" id="ARBA00022692"/>
    </source>
</evidence>
<dbReference type="SUPFAM" id="SSF103473">
    <property type="entry name" value="MFS general substrate transporter"/>
    <property type="match status" value="1"/>
</dbReference>
<feature type="transmembrane region" description="Helical" evidence="10">
    <location>
        <begin position="441"/>
        <end position="458"/>
    </location>
</feature>
<keyword evidence="8" id="KW-0862">Zinc</keyword>
<keyword evidence="2" id="KW-0813">Transport</keyword>
<dbReference type="GO" id="GO:0008270">
    <property type="term" value="F:zinc ion binding"/>
    <property type="evidence" value="ECO:0007669"/>
    <property type="project" value="UniProtKB-KW"/>
</dbReference>
<dbReference type="PROSITE" id="PS50158">
    <property type="entry name" value="ZF_CCHC"/>
    <property type="match status" value="1"/>
</dbReference>
<reference evidence="13" key="1">
    <citation type="submission" date="2022-01" db="EMBL/GenBank/DDBJ databases">
        <authorList>
            <person name="King R."/>
        </authorList>
    </citation>
    <scope>NUCLEOTIDE SEQUENCE</scope>
</reference>
<evidence type="ECO:0000256" key="7">
    <source>
        <dbReference type="ARBA" id="ARBA00023136"/>
    </source>
</evidence>
<keyword evidence="3" id="KW-1003">Cell membrane</keyword>
<feature type="compositionally biased region" description="Polar residues" evidence="9">
    <location>
        <begin position="263"/>
        <end position="274"/>
    </location>
</feature>
<organism evidence="13 14">
    <name type="scientific">Psylliodes chrysocephalus</name>
    <dbReference type="NCBI Taxonomy" id="3402493"/>
    <lineage>
        <taxon>Eukaryota</taxon>
        <taxon>Metazoa</taxon>
        <taxon>Ecdysozoa</taxon>
        <taxon>Arthropoda</taxon>
        <taxon>Hexapoda</taxon>
        <taxon>Insecta</taxon>
        <taxon>Pterygota</taxon>
        <taxon>Neoptera</taxon>
        <taxon>Endopterygota</taxon>
        <taxon>Coleoptera</taxon>
        <taxon>Polyphaga</taxon>
        <taxon>Cucujiformia</taxon>
        <taxon>Chrysomeloidea</taxon>
        <taxon>Chrysomelidae</taxon>
        <taxon>Galerucinae</taxon>
        <taxon>Alticini</taxon>
        <taxon>Psylliodes</taxon>
    </lineage>
</organism>
<dbReference type="AlphaFoldDB" id="A0A9P0D4Y0"/>
<dbReference type="SMART" id="SM00343">
    <property type="entry name" value="ZnF_C2HC"/>
    <property type="match status" value="1"/>
</dbReference>
<evidence type="ECO:0000256" key="6">
    <source>
        <dbReference type="ARBA" id="ARBA00022989"/>
    </source>
</evidence>
<dbReference type="InterPro" id="IPR005828">
    <property type="entry name" value="MFS_sugar_transport-like"/>
</dbReference>
<evidence type="ECO:0000256" key="8">
    <source>
        <dbReference type="PROSITE-ProRule" id="PRU00047"/>
    </source>
</evidence>
<feature type="transmembrane region" description="Helical" evidence="10">
    <location>
        <begin position="611"/>
        <end position="632"/>
    </location>
</feature>
<dbReference type="EMBL" id="OV651818">
    <property type="protein sequence ID" value="CAH1112381.1"/>
    <property type="molecule type" value="Genomic_DNA"/>
</dbReference>
<evidence type="ECO:0000256" key="9">
    <source>
        <dbReference type="SAM" id="MobiDB-lite"/>
    </source>
</evidence>
<feature type="domain" description="CCHC-type" evidence="11">
    <location>
        <begin position="194"/>
        <end position="209"/>
    </location>
</feature>
<keyword evidence="4" id="KW-0762">Sugar transport</keyword>
<feature type="transmembrane region" description="Helical" evidence="10">
    <location>
        <begin position="499"/>
        <end position="519"/>
    </location>
</feature>
<keyword evidence="6 10" id="KW-1133">Transmembrane helix</keyword>
<evidence type="ECO:0000256" key="10">
    <source>
        <dbReference type="SAM" id="Phobius"/>
    </source>
</evidence>
<proteinExistence type="predicted"/>
<evidence type="ECO:0008006" key="15">
    <source>
        <dbReference type="Google" id="ProtNLM"/>
    </source>
</evidence>